<organism evidence="1 2">
    <name type="scientific">Klebsiella pneumoniae</name>
    <dbReference type="NCBI Taxonomy" id="573"/>
    <lineage>
        <taxon>Bacteria</taxon>
        <taxon>Pseudomonadati</taxon>
        <taxon>Pseudomonadota</taxon>
        <taxon>Gammaproteobacteria</taxon>
        <taxon>Enterobacterales</taxon>
        <taxon>Enterobacteriaceae</taxon>
        <taxon>Klebsiella/Raoultella group</taxon>
        <taxon>Klebsiella</taxon>
        <taxon>Klebsiella pneumoniae complex</taxon>
    </lineage>
</organism>
<proteinExistence type="predicted"/>
<dbReference type="AlphaFoldDB" id="A0A377XMV1"/>
<evidence type="ECO:0000313" key="2">
    <source>
        <dbReference type="Proteomes" id="UP000254340"/>
    </source>
</evidence>
<evidence type="ECO:0000313" key="1">
    <source>
        <dbReference type="EMBL" id="STT83264.1"/>
    </source>
</evidence>
<sequence>MAFDVHSAPLQRPAERFPAHAAGPGGRMVVEPAKALTAAAQQLVGGQFGAGGVVRTNVIHAGDRRLTINAHDRNMLLDALVHQRLRRLAGGDDNAGDAKLSETAQGLRQILLAVDLAHQRLKALALDLVKQRIKQGTAKRIADARDDHAD</sequence>
<dbReference type="EMBL" id="UGLH01000006">
    <property type="protein sequence ID" value="STT83264.1"/>
    <property type="molecule type" value="Genomic_DNA"/>
</dbReference>
<name>A0A377XMV1_KLEPN</name>
<protein>
    <submittedName>
        <fullName evidence="1">Uncharacterized protein</fullName>
    </submittedName>
</protein>
<accession>A0A377XMV1</accession>
<dbReference type="Proteomes" id="UP000254340">
    <property type="component" value="Unassembled WGS sequence"/>
</dbReference>
<gene>
    <name evidence="1" type="ORF">NCTC5047_04272</name>
</gene>
<reference evidence="1 2" key="1">
    <citation type="submission" date="2018-06" db="EMBL/GenBank/DDBJ databases">
        <authorList>
            <consortium name="Pathogen Informatics"/>
            <person name="Doyle S."/>
        </authorList>
    </citation>
    <scope>NUCLEOTIDE SEQUENCE [LARGE SCALE GENOMIC DNA]</scope>
    <source>
        <strain evidence="1 2">NCTC5047</strain>
    </source>
</reference>